<dbReference type="GeneID" id="64766219"/>
<dbReference type="KEGG" id="vg:64766219"/>
<gene>
    <name evidence="1" type="primary">200</name>
    <name evidence="1" type="ORF">SEA_PUPPER_200</name>
</gene>
<name>A0A4Y6EIX8_9CAUD</name>
<evidence type="ECO:0000313" key="2">
    <source>
        <dbReference type="Proteomes" id="UP000318375"/>
    </source>
</evidence>
<organism evidence="1 2">
    <name type="scientific">Gordonia phage Pupper</name>
    <dbReference type="NCBI Taxonomy" id="2571249"/>
    <lineage>
        <taxon>Viruses</taxon>
        <taxon>Duplodnaviria</taxon>
        <taxon>Heunggongvirae</taxon>
        <taxon>Uroviricota</taxon>
        <taxon>Caudoviricetes</taxon>
        <taxon>Puppervirus</taxon>
        <taxon>Puppervirus Pupper</taxon>
    </lineage>
</organism>
<reference evidence="1 2" key="1">
    <citation type="submission" date="2019-05" db="EMBL/GenBank/DDBJ databases">
        <authorList>
            <person name="Pope W.H."/>
            <person name="Garlena R.A."/>
            <person name="Russell D.A."/>
            <person name="Jacobs-Sera D."/>
            <person name="Hatfull G.F."/>
        </authorList>
    </citation>
    <scope>NUCLEOTIDE SEQUENCE [LARGE SCALE GENOMIC DNA]</scope>
</reference>
<keyword evidence="2" id="KW-1185">Reference proteome</keyword>
<accession>A0A4Y6EIX8</accession>
<dbReference type="Proteomes" id="UP000318375">
    <property type="component" value="Segment"/>
</dbReference>
<proteinExistence type="predicted"/>
<evidence type="ECO:0000313" key="1">
    <source>
        <dbReference type="EMBL" id="QDF18686.1"/>
    </source>
</evidence>
<protein>
    <submittedName>
        <fullName evidence="1">Uncharacterized protein</fullName>
    </submittedName>
</protein>
<dbReference type="EMBL" id="MK977695">
    <property type="protein sequence ID" value="QDF18686.1"/>
    <property type="molecule type" value="Genomic_DNA"/>
</dbReference>
<dbReference type="RefSeq" id="YP_010058988.1">
    <property type="nucleotide sequence ID" value="NC_054723.1"/>
</dbReference>
<sequence length="116" mass="12543">MHLTAAELTTIAAKAGEYFTKRATEERDNAADWTSKDTLDRFVAVLTSGTAVVQDGTVVVTVTPDVEHNVPIWGEEAGNALDYALDAAFDEDNEIFFELGIGSESHRGFARVLIPA</sequence>